<feature type="compositionally biased region" description="Polar residues" evidence="1">
    <location>
        <begin position="209"/>
        <end position="220"/>
    </location>
</feature>
<feature type="compositionally biased region" description="Basic residues" evidence="1">
    <location>
        <begin position="546"/>
        <end position="573"/>
    </location>
</feature>
<evidence type="ECO:0000313" key="3">
    <source>
        <dbReference type="Proteomes" id="UP001497525"/>
    </source>
</evidence>
<feature type="compositionally biased region" description="Low complexity" evidence="1">
    <location>
        <begin position="574"/>
        <end position="609"/>
    </location>
</feature>
<name>A0AAV2T9K8_CALDB</name>
<feature type="compositionally biased region" description="Low complexity" evidence="1">
    <location>
        <begin position="115"/>
        <end position="131"/>
    </location>
</feature>
<feature type="region of interest" description="Disordered" evidence="1">
    <location>
        <begin position="244"/>
        <end position="676"/>
    </location>
</feature>
<feature type="region of interest" description="Disordered" evidence="1">
    <location>
        <begin position="1"/>
        <end position="76"/>
    </location>
</feature>
<protein>
    <submittedName>
        <fullName evidence="2">Uncharacterized protein</fullName>
    </submittedName>
</protein>
<feature type="compositionally biased region" description="Basic and acidic residues" evidence="1">
    <location>
        <begin position="722"/>
        <end position="733"/>
    </location>
</feature>
<feature type="region of interest" description="Disordered" evidence="1">
    <location>
        <begin position="90"/>
        <end position="220"/>
    </location>
</feature>
<feature type="region of interest" description="Disordered" evidence="1">
    <location>
        <begin position="699"/>
        <end position="768"/>
    </location>
</feature>
<feature type="compositionally biased region" description="Low complexity" evidence="1">
    <location>
        <begin position="652"/>
        <end position="666"/>
    </location>
</feature>
<organism evidence="2 3">
    <name type="scientific">Calicophoron daubneyi</name>
    <name type="common">Rumen fluke</name>
    <name type="synonym">Paramphistomum daubneyi</name>
    <dbReference type="NCBI Taxonomy" id="300641"/>
    <lineage>
        <taxon>Eukaryota</taxon>
        <taxon>Metazoa</taxon>
        <taxon>Spiralia</taxon>
        <taxon>Lophotrochozoa</taxon>
        <taxon>Platyhelminthes</taxon>
        <taxon>Trematoda</taxon>
        <taxon>Digenea</taxon>
        <taxon>Plagiorchiida</taxon>
        <taxon>Pronocephalata</taxon>
        <taxon>Paramphistomoidea</taxon>
        <taxon>Paramphistomidae</taxon>
        <taxon>Calicophoron</taxon>
    </lineage>
</organism>
<gene>
    <name evidence="2" type="ORF">CDAUBV1_LOCUS5616</name>
</gene>
<feature type="compositionally biased region" description="Basic residues" evidence="1">
    <location>
        <begin position="610"/>
        <end position="620"/>
    </location>
</feature>
<feature type="compositionally biased region" description="Polar residues" evidence="1">
    <location>
        <begin position="807"/>
        <end position="821"/>
    </location>
</feature>
<feature type="compositionally biased region" description="Low complexity" evidence="1">
    <location>
        <begin position="492"/>
        <end position="510"/>
    </location>
</feature>
<evidence type="ECO:0000256" key="1">
    <source>
        <dbReference type="SAM" id="MobiDB-lite"/>
    </source>
</evidence>
<feature type="compositionally biased region" description="Basic and acidic residues" evidence="1">
    <location>
        <begin position="52"/>
        <end position="70"/>
    </location>
</feature>
<accession>A0AAV2T9K8</accession>
<feature type="compositionally biased region" description="Low complexity" evidence="1">
    <location>
        <begin position="11"/>
        <end position="22"/>
    </location>
</feature>
<feature type="compositionally biased region" description="Polar residues" evidence="1">
    <location>
        <begin position="782"/>
        <end position="796"/>
    </location>
</feature>
<dbReference type="Proteomes" id="UP001497525">
    <property type="component" value="Unassembled WGS sequence"/>
</dbReference>
<proteinExistence type="predicted"/>
<reference evidence="2" key="1">
    <citation type="submission" date="2024-06" db="EMBL/GenBank/DDBJ databases">
        <authorList>
            <person name="Liu X."/>
            <person name="Lenzi L."/>
            <person name="Haldenby T S."/>
            <person name="Uol C."/>
        </authorList>
    </citation>
    <scope>NUCLEOTIDE SEQUENCE</scope>
</reference>
<sequence>MSCSRDSHPNVLSSVMSSSGSLRRSREPRSSPQMRSLEEEDAHTKSVQSTELPKEHGSKAETESHGKTKDSVSFPVKRSGLAARRIDAPAAFHSLESTNDHTFTGGRHSETGVESPSSDHTSSSRLSSASPPRKKVRRKTKSEDVDNAHHLSLSVEKDSEGNASEHRSTKLVYDEDAEVNNAEGLGKETSSEKTTRGGRAHKHRRNKSYSENDSLVPTVKTRSVLESASCGHPAVFAQSPIAHHSYPSGSLVAYNSSDEDNARPSNRHGDTNDKGKKRQQAEPQHKHKKRNGSHAKTEEAKHHSAHHHHSTNDFRHSPSDRQASLRVVKSTAKSSWDSSDSEFEATTSESKKAPVTLPTSSPLAIPPDHTGGSSPERPSVQRKCKLSKRRISQESHVSLEKSASVASVDRHGPDNLTDDSFEAERAEAQQSPLKREKRKHRNHKRSERKRRKSDSSYSSVASVNEVLPASRSNRSGGSGRDRGHSRSRHSVSSRSSGSVSKYSSGSSRSSGWRRHRGRHRRRSKSYTSNSSSRDSSHFSHSDYRNRSKSSSRSDRRHRHHNRSYRRHYRRRSYSSRSPTRSHSYGSSDTSTRSSYHSSRSSSTRRSTPASHRRSTTHRSSSHQSLGNRKHSSTPLPPHATDIMRSPTECRSRLGTGSVRRGSVSVSAAGDSLPTSTYSFASATDVAETVSAAVKRVTGGNLSSARNNNSMDLPTMNTAKSTKTSEEKSEREKSASGLVDIPLPTDPKRSSKNFGRQTKSMAPYIGPQLPPELAERFGLSVGAQDSSVTDSSKSDIVNPSMDEEKQTSESTQGPITNTVQEPQSHSLEFLIPPDKVEQYKALQEQAKQHAMRRTNILVSGSGDANTGATPELDAQAQQLALLQSLSRSQALVSSNGVVLPAYSTNACLLTNLSTPVASLSTVTPSTVENWNNQLPQLSNDMRARQLVAVMAAQQQAGAITNQMQQQVLAQLAIPGMAAFRADQLAVSPTIARPPNAYEMAGLPYVTPASLPYQQLQQAQLQQLLNAAAAIQAAQTGAGAVTVQAQHPSQVAVTAQLLQQLATQQTQQKVSASSLSSNAVTASILAAHQQQQRLFAQFQKQTIPNSSLQEENITSFATCPTIITDANQSAANENLSAASLAWPTALVRGRTAGCATTAPATSTSVTTPQTQAAAVAALLAAAQQQQQQQIAAGIARQSTAAVVPQPFAVSSTTPHDTATHQAFYSFQLPTAINRLIAAQQLQQHQQLLALHALSAQQKQLQFQQQQQQQQQQQRLLASVATSAADPQAVLQAHLAVAAAVQQQQQRQQQQMVVQAQLQQQQQQAIAASALLAAQRQQQAAQDHASSGKTV</sequence>
<feature type="compositionally biased region" description="Basic and acidic residues" evidence="1">
    <location>
        <begin position="267"/>
        <end position="284"/>
    </location>
</feature>
<dbReference type="EMBL" id="CAXLJL010000134">
    <property type="protein sequence ID" value="CAL5132776.1"/>
    <property type="molecule type" value="Genomic_DNA"/>
</dbReference>
<feature type="compositionally biased region" description="Basic residues" evidence="1">
    <location>
        <begin position="380"/>
        <end position="390"/>
    </location>
</feature>
<feature type="compositionally biased region" description="Basic residues" evidence="1">
    <location>
        <begin position="511"/>
        <end position="524"/>
    </location>
</feature>
<feature type="compositionally biased region" description="Basic and acidic residues" evidence="1">
    <location>
        <begin position="185"/>
        <end position="195"/>
    </location>
</feature>
<feature type="compositionally biased region" description="Basic residues" evidence="1">
    <location>
        <begin position="435"/>
        <end position="452"/>
    </location>
</feature>
<feature type="region of interest" description="Disordered" evidence="1">
    <location>
        <begin position="781"/>
        <end position="821"/>
    </location>
</feature>
<feature type="compositionally biased region" description="Basic and acidic residues" evidence="1">
    <location>
        <begin position="534"/>
        <end position="545"/>
    </location>
</feature>
<comment type="caution">
    <text evidence="2">The sequence shown here is derived from an EMBL/GenBank/DDBJ whole genome shotgun (WGS) entry which is preliminary data.</text>
</comment>
<evidence type="ECO:0000313" key="2">
    <source>
        <dbReference type="EMBL" id="CAL5132776.1"/>
    </source>
</evidence>
<feature type="compositionally biased region" description="Basic and acidic residues" evidence="1">
    <location>
        <begin position="141"/>
        <end position="168"/>
    </location>
</feature>
<feature type="compositionally biased region" description="Polar residues" evidence="1">
    <location>
        <begin position="699"/>
        <end position="716"/>
    </location>
</feature>
<feature type="compositionally biased region" description="Basic and acidic residues" evidence="1">
    <location>
        <begin position="310"/>
        <end position="319"/>
    </location>
</feature>
<feature type="compositionally biased region" description="Basic residues" evidence="1">
    <location>
        <begin position="196"/>
        <end position="207"/>
    </location>
</feature>